<evidence type="ECO:0000313" key="5">
    <source>
        <dbReference type="EMBL" id="KHJ97797.1"/>
    </source>
</evidence>
<keyword evidence="2" id="KW-0719">Serine esterase</keyword>
<evidence type="ECO:0000313" key="6">
    <source>
        <dbReference type="Proteomes" id="UP000053660"/>
    </source>
</evidence>
<dbReference type="GO" id="GO:0006581">
    <property type="term" value="P:acetylcholine catabolic process"/>
    <property type="evidence" value="ECO:0007669"/>
    <property type="project" value="TreeGrafter"/>
</dbReference>
<dbReference type="PANTHER" id="PTHR43918:SF12">
    <property type="entry name" value="ACETYLCHOLINESTERASE 1"/>
    <property type="match status" value="1"/>
</dbReference>
<feature type="domain" description="Carboxylesterase type B" evidence="4">
    <location>
        <begin position="25"/>
        <end position="87"/>
    </location>
</feature>
<reference evidence="5 6" key="1">
    <citation type="submission" date="2014-03" db="EMBL/GenBank/DDBJ databases">
        <title>Draft genome of the hookworm Oesophagostomum dentatum.</title>
        <authorList>
            <person name="Mitreva M."/>
        </authorList>
    </citation>
    <scope>NUCLEOTIDE SEQUENCE [LARGE SCALE GENOMIC DNA]</scope>
    <source>
        <strain evidence="5 6">OD-Hann</strain>
    </source>
</reference>
<organism evidence="5 6">
    <name type="scientific">Oesophagostomum dentatum</name>
    <name type="common">Nodular worm</name>
    <dbReference type="NCBI Taxonomy" id="61180"/>
    <lineage>
        <taxon>Eukaryota</taxon>
        <taxon>Metazoa</taxon>
        <taxon>Ecdysozoa</taxon>
        <taxon>Nematoda</taxon>
        <taxon>Chromadorea</taxon>
        <taxon>Rhabditida</taxon>
        <taxon>Rhabditina</taxon>
        <taxon>Rhabditomorpha</taxon>
        <taxon>Strongyloidea</taxon>
        <taxon>Strongylidae</taxon>
        <taxon>Oesophagostomum</taxon>
    </lineage>
</organism>
<gene>
    <name evidence="5" type="ORF">OESDEN_02222</name>
</gene>
<keyword evidence="6" id="KW-1185">Reference proteome</keyword>
<name>A0A0B1TPP4_OESDE</name>
<proteinExistence type="inferred from homology"/>
<dbReference type="InterPro" id="IPR002018">
    <property type="entry name" value="CarbesteraseB"/>
</dbReference>
<dbReference type="InterPro" id="IPR050654">
    <property type="entry name" value="AChE-related_enzymes"/>
</dbReference>
<accession>A0A0B1TPP4</accession>
<dbReference type="InterPro" id="IPR029058">
    <property type="entry name" value="AB_hydrolase_fold"/>
</dbReference>
<dbReference type="GO" id="GO:0019695">
    <property type="term" value="P:choline metabolic process"/>
    <property type="evidence" value="ECO:0007669"/>
    <property type="project" value="TreeGrafter"/>
</dbReference>
<protein>
    <recommendedName>
        <fullName evidence="4">Carboxylesterase type B domain-containing protein</fullName>
    </recommendedName>
</protein>
<dbReference type="GO" id="GO:0005615">
    <property type="term" value="C:extracellular space"/>
    <property type="evidence" value="ECO:0007669"/>
    <property type="project" value="TreeGrafter"/>
</dbReference>
<evidence type="ECO:0000259" key="4">
    <source>
        <dbReference type="Pfam" id="PF00135"/>
    </source>
</evidence>
<dbReference type="GO" id="GO:0005886">
    <property type="term" value="C:plasma membrane"/>
    <property type="evidence" value="ECO:0007669"/>
    <property type="project" value="TreeGrafter"/>
</dbReference>
<comment type="similarity">
    <text evidence="1">Belongs to the type-B carboxylesterase/lipase family.</text>
</comment>
<dbReference type="GO" id="GO:0003990">
    <property type="term" value="F:acetylcholinesterase activity"/>
    <property type="evidence" value="ECO:0007669"/>
    <property type="project" value="TreeGrafter"/>
</dbReference>
<dbReference type="Gene3D" id="3.40.50.1820">
    <property type="entry name" value="alpha/beta hydrolase"/>
    <property type="match status" value="1"/>
</dbReference>
<dbReference type="EMBL" id="KN549398">
    <property type="protein sequence ID" value="KHJ97797.1"/>
    <property type="molecule type" value="Genomic_DNA"/>
</dbReference>
<dbReference type="AlphaFoldDB" id="A0A0B1TPP4"/>
<keyword evidence="3" id="KW-0378">Hydrolase</keyword>
<dbReference type="Proteomes" id="UP000053660">
    <property type="component" value="Unassembled WGS sequence"/>
</dbReference>
<dbReference type="Pfam" id="PF00135">
    <property type="entry name" value="COesterase"/>
    <property type="match status" value="1"/>
</dbReference>
<evidence type="ECO:0000256" key="3">
    <source>
        <dbReference type="ARBA" id="ARBA00022801"/>
    </source>
</evidence>
<evidence type="ECO:0000256" key="1">
    <source>
        <dbReference type="ARBA" id="ARBA00005964"/>
    </source>
</evidence>
<sequence>MLCVQSKQITSWALDLLYLHDGSPLFGEEVTSPHGKRLTQFVGVPFAEPPVGNLRFRKPKPKQPWRTPLNATILPNSCIQADNIKHYAQTLASRKKKENARFM</sequence>
<dbReference type="OrthoDB" id="19653at2759"/>
<dbReference type="PANTHER" id="PTHR43918">
    <property type="entry name" value="ACETYLCHOLINESTERASE"/>
    <property type="match status" value="1"/>
</dbReference>
<evidence type="ECO:0000256" key="2">
    <source>
        <dbReference type="ARBA" id="ARBA00022487"/>
    </source>
</evidence>
<dbReference type="SUPFAM" id="SSF53474">
    <property type="entry name" value="alpha/beta-Hydrolases"/>
    <property type="match status" value="1"/>
</dbReference>